<sequence>MAIKIVQRHSITPSHAAAESFPLLYFDMVWLHTLPTENLYFYTLKSSQSSFLDNIVPMLKHSLSIALKHFLPLASTIIFPLTSAAMPVSRYTASDSISLTIAASNACFDNLTVNHSKIADEFHQFLPEMPPEVFHSDHIEFKALAIQVTLFPNKGICVGLKHHHAICDAATLFAFLRVWASIHKSNAAEEYSIQDSLPFYGRDSVQDAKELTKSSWNLIKTKKPILSPTVSFPLNKVRATFILTNEQINKLRNSSPGPTSTFVAVSSHLWTCIASSAAAAGEAVPDNEPEYFGSPVDCRARLNPPLPETYFGNCLIFFMANSSHGIIKGRGGFTAAATAISAAIRETVGNERGILDGFENHLKDLSEYEGKRVVLIAGSTRLDPCAADYGWGRAIKYECVHTDYDGAVNLCKGRDGGVEIAMSMTKLKMDAFAHVFHQKLYISSNL</sequence>
<evidence type="ECO:0000256" key="1">
    <source>
        <dbReference type="ARBA" id="ARBA00022679"/>
    </source>
</evidence>
<dbReference type="Proteomes" id="UP001567538">
    <property type="component" value="Unassembled WGS sequence"/>
</dbReference>
<gene>
    <name evidence="3" type="ORF">AAHA92_16395</name>
</gene>
<dbReference type="PANTHER" id="PTHR31625">
    <property type="match status" value="1"/>
</dbReference>
<dbReference type="InterPro" id="IPR023213">
    <property type="entry name" value="CAT-like_dom_sf"/>
</dbReference>
<dbReference type="GO" id="GO:0016747">
    <property type="term" value="F:acyltransferase activity, transferring groups other than amino-acyl groups"/>
    <property type="evidence" value="ECO:0007669"/>
    <property type="project" value="UniProtKB-ARBA"/>
</dbReference>
<dbReference type="EMBL" id="JBEAFC010000007">
    <property type="protein sequence ID" value="KAL1548120.1"/>
    <property type="molecule type" value="Genomic_DNA"/>
</dbReference>
<organism evidence="3 4">
    <name type="scientific">Salvia divinorum</name>
    <name type="common">Maria pastora</name>
    <name type="synonym">Diviner's sage</name>
    <dbReference type="NCBI Taxonomy" id="28513"/>
    <lineage>
        <taxon>Eukaryota</taxon>
        <taxon>Viridiplantae</taxon>
        <taxon>Streptophyta</taxon>
        <taxon>Embryophyta</taxon>
        <taxon>Tracheophyta</taxon>
        <taxon>Spermatophyta</taxon>
        <taxon>Magnoliopsida</taxon>
        <taxon>eudicotyledons</taxon>
        <taxon>Gunneridae</taxon>
        <taxon>Pentapetalae</taxon>
        <taxon>asterids</taxon>
        <taxon>lamiids</taxon>
        <taxon>Lamiales</taxon>
        <taxon>Lamiaceae</taxon>
        <taxon>Nepetoideae</taxon>
        <taxon>Mentheae</taxon>
        <taxon>Salviinae</taxon>
        <taxon>Salvia</taxon>
        <taxon>Salvia subgen. Calosphace</taxon>
    </lineage>
</organism>
<dbReference type="Pfam" id="PF02458">
    <property type="entry name" value="Transferase"/>
    <property type="match status" value="1"/>
</dbReference>
<evidence type="ECO:0000256" key="2">
    <source>
        <dbReference type="ARBA" id="ARBA00023315"/>
    </source>
</evidence>
<dbReference type="AlphaFoldDB" id="A0ABD1GWH5"/>
<keyword evidence="1" id="KW-0808">Transferase</keyword>
<name>A0ABD1GWH5_SALDI</name>
<keyword evidence="4" id="KW-1185">Reference proteome</keyword>
<keyword evidence="2" id="KW-0012">Acyltransferase</keyword>
<comment type="caution">
    <text evidence="3">The sequence shown here is derived from an EMBL/GenBank/DDBJ whole genome shotgun (WGS) entry which is preliminary data.</text>
</comment>
<evidence type="ECO:0000313" key="4">
    <source>
        <dbReference type="Proteomes" id="UP001567538"/>
    </source>
</evidence>
<dbReference type="Gene3D" id="3.30.559.10">
    <property type="entry name" value="Chloramphenicol acetyltransferase-like domain"/>
    <property type="match status" value="2"/>
</dbReference>
<proteinExistence type="predicted"/>
<protein>
    <submittedName>
        <fullName evidence="3">Malonyl-coenzyme:anthocyanin 5-O-glucoside-6'''-O-malonyltransferase-like</fullName>
    </submittedName>
</protein>
<accession>A0ABD1GWH5</accession>
<evidence type="ECO:0000313" key="3">
    <source>
        <dbReference type="EMBL" id="KAL1548120.1"/>
    </source>
</evidence>
<dbReference type="InterPro" id="IPR051504">
    <property type="entry name" value="Plant_metabolite_acyltrans"/>
</dbReference>
<reference evidence="3 4" key="1">
    <citation type="submission" date="2024-06" db="EMBL/GenBank/DDBJ databases">
        <title>A chromosome level genome sequence of Diviner's sage (Salvia divinorum).</title>
        <authorList>
            <person name="Ford S.A."/>
            <person name="Ro D.-K."/>
            <person name="Ness R.W."/>
            <person name="Phillips M.A."/>
        </authorList>
    </citation>
    <scope>NUCLEOTIDE SEQUENCE [LARGE SCALE GENOMIC DNA]</scope>
    <source>
        <strain evidence="3">SAF-2024a</strain>
        <tissue evidence="3">Leaf</tissue>
    </source>
</reference>